<dbReference type="GO" id="GO:0042918">
    <property type="term" value="P:alkanesulfonate transmembrane transport"/>
    <property type="evidence" value="ECO:0007669"/>
    <property type="project" value="UniProtKB-ARBA"/>
</dbReference>
<dbReference type="EMBL" id="LSFN01000014">
    <property type="protein sequence ID" value="OAB74912.1"/>
    <property type="molecule type" value="Genomic_DNA"/>
</dbReference>
<gene>
    <name evidence="9" type="ORF">PNBC_11205</name>
</gene>
<feature type="domain" description="ABC transmembrane type-1" evidence="8">
    <location>
        <begin position="85"/>
        <end position="265"/>
    </location>
</feature>
<dbReference type="FunFam" id="1.10.3720.10:FF:000003">
    <property type="entry name" value="Aliphatic sulfonate ABC transporter permease"/>
    <property type="match status" value="1"/>
</dbReference>
<keyword evidence="2 7" id="KW-0813">Transport</keyword>
<comment type="subcellular location">
    <subcellularLocation>
        <location evidence="1 7">Cell membrane</location>
        <topology evidence="1 7">Multi-pass membrane protein</topology>
    </subcellularLocation>
</comment>
<evidence type="ECO:0000256" key="7">
    <source>
        <dbReference type="RuleBase" id="RU363032"/>
    </source>
</evidence>
<organism evidence="9 10">
    <name type="scientific">Paenibacillus crassostreae</name>
    <dbReference type="NCBI Taxonomy" id="1763538"/>
    <lineage>
        <taxon>Bacteria</taxon>
        <taxon>Bacillati</taxon>
        <taxon>Bacillota</taxon>
        <taxon>Bacilli</taxon>
        <taxon>Bacillales</taxon>
        <taxon>Paenibacillaceae</taxon>
        <taxon>Paenibacillus</taxon>
    </lineage>
</organism>
<reference evidence="9 10" key="1">
    <citation type="submission" date="2016-02" db="EMBL/GenBank/DDBJ databases">
        <title>Paenibacillus sp. LPB0068, isolated from Crassostrea gigas.</title>
        <authorList>
            <person name="Shin S.-K."/>
            <person name="Yi H."/>
        </authorList>
    </citation>
    <scope>NUCLEOTIDE SEQUENCE [LARGE SCALE GENOMIC DNA]</scope>
    <source>
        <strain evidence="9 10">LPB0068</strain>
    </source>
</reference>
<feature type="transmembrane region" description="Helical" evidence="7">
    <location>
        <begin position="151"/>
        <end position="170"/>
    </location>
</feature>
<name>A0A167DY24_9BACL</name>
<dbReference type="KEGG" id="pcx:LPB68_02755"/>
<dbReference type="STRING" id="1763538.LPB68_02755"/>
<dbReference type="CDD" id="cd06261">
    <property type="entry name" value="TM_PBP2"/>
    <property type="match status" value="1"/>
</dbReference>
<evidence type="ECO:0000256" key="6">
    <source>
        <dbReference type="ARBA" id="ARBA00023136"/>
    </source>
</evidence>
<keyword evidence="6 7" id="KW-0472">Membrane</keyword>
<feature type="transmembrane region" description="Helical" evidence="7">
    <location>
        <begin position="89"/>
        <end position="112"/>
    </location>
</feature>
<keyword evidence="4 7" id="KW-0812">Transmembrane</keyword>
<dbReference type="PANTHER" id="PTHR30151">
    <property type="entry name" value="ALKANE SULFONATE ABC TRANSPORTER-RELATED, MEMBRANE SUBUNIT"/>
    <property type="match status" value="1"/>
</dbReference>
<comment type="similarity">
    <text evidence="7">Belongs to the binding-protein-dependent transport system permease family.</text>
</comment>
<evidence type="ECO:0000256" key="2">
    <source>
        <dbReference type="ARBA" id="ARBA00022448"/>
    </source>
</evidence>
<evidence type="ECO:0000256" key="4">
    <source>
        <dbReference type="ARBA" id="ARBA00022692"/>
    </source>
</evidence>
<accession>A0A167DY24</accession>
<evidence type="ECO:0000313" key="9">
    <source>
        <dbReference type="EMBL" id="OAB74912.1"/>
    </source>
</evidence>
<evidence type="ECO:0000256" key="3">
    <source>
        <dbReference type="ARBA" id="ARBA00022475"/>
    </source>
</evidence>
<keyword evidence="5 7" id="KW-1133">Transmembrane helix</keyword>
<dbReference type="GO" id="GO:0005886">
    <property type="term" value="C:plasma membrane"/>
    <property type="evidence" value="ECO:0007669"/>
    <property type="project" value="UniProtKB-SubCell"/>
</dbReference>
<dbReference type="PANTHER" id="PTHR30151:SF38">
    <property type="entry name" value="ALIPHATIC SULFONATES TRANSPORT PERMEASE PROTEIN SSUC-RELATED"/>
    <property type="match status" value="1"/>
</dbReference>
<keyword evidence="10" id="KW-1185">Reference proteome</keyword>
<sequence length="281" mass="31458">MKEGNMIMSTVALTQNKEKVIKKRKLTTTRGIIVFRALFLPILVLIVWELLTKIGILPSLLFSSPSLIVSRGIELAASGKLWDHMEISLIRALLGFLLGGALGLLFGILVGMNSRSEHYLNPTLQMIRTVPLLAITPLFILWFGFGELSKVLLISLGSFFPLYLQAFLGIRNIDNKLFEVAKVMEYNRFHQITKLMLPSALPNILLGVRLSLSVAWMCLVAAELLGADRGIGFMIQDARSFMQTDTVFVGIIIFALAGKLSDSFVRFLEQRLLKWQDNFKA</sequence>
<evidence type="ECO:0000313" key="10">
    <source>
        <dbReference type="Proteomes" id="UP000077134"/>
    </source>
</evidence>
<dbReference type="InterPro" id="IPR035906">
    <property type="entry name" value="MetI-like_sf"/>
</dbReference>
<evidence type="ECO:0000259" key="8">
    <source>
        <dbReference type="PROSITE" id="PS50928"/>
    </source>
</evidence>
<protein>
    <submittedName>
        <fullName evidence="9">ABC transporter permease</fullName>
    </submittedName>
</protein>
<dbReference type="AlphaFoldDB" id="A0A167DY24"/>
<dbReference type="InterPro" id="IPR000515">
    <property type="entry name" value="MetI-like"/>
</dbReference>
<feature type="transmembrane region" description="Helical" evidence="7">
    <location>
        <begin position="204"/>
        <end position="227"/>
    </location>
</feature>
<evidence type="ECO:0000256" key="5">
    <source>
        <dbReference type="ARBA" id="ARBA00022989"/>
    </source>
</evidence>
<dbReference type="SUPFAM" id="SSF161098">
    <property type="entry name" value="MetI-like"/>
    <property type="match status" value="1"/>
</dbReference>
<keyword evidence="3" id="KW-1003">Cell membrane</keyword>
<dbReference type="Gene3D" id="1.10.3720.10">
    <property type="entry name" value="MetI-like"/>
    <property type="match status" value="1"/>
</dbReference>
<feature type="transmembrane region" description="Helical" evidence="7">
    <location>
        <begin position="124"/>
        <end position="145"/>
    </location>
</feature>
<evidence type="ECO:0000256" key="1">
    <source>
        <dbReference type="ARBA" id="ARBA00004651"/>
    </source>
</evidence>
<comment type="caution">
    <text evidence="9">The sequence shown here is derived from an EMBL/GenBank/DDBJ whole genome shotgun (WGS) entry which is preliminary data.</text>
</comment>
<dbReference type="Pfam" id="PF00528">
    <property type="entry name" value="BPD_transp_1"/>
    <property type="match status" value="1"/>
</dbReference>
<dbReference type="Proteomes" id="UP000077134">
    <property type="component" value="Unassembled WGS sequence"/>
</dbReference>
<feature type="transmembrane region" description="Helical" evidence="7">
    <location>
        <begin position="247"/>
        <end position="268"/>
    </location>
</feature>
<feature type="transmembrane region" description="Helical" evidence="7">
    <location>
        <begin position="32"/>
        <end position="51"/>
    </location>
</feature>
<proteinExistence type="inferred from homology"/>
<dbReference type="PROSITE" id="PS50928">
    <property type="entry name" value="ABC_TM1"/>
    <property type="match status" value="1"/>
</dbReference>